<proteinExistence type="predicted"/>
<protein>
    <submittedName>
        <fullName evidence="1">Membrane guanylyl cyclase</fullName>
    </submittedName>
</protein>
<reference evidence="1 2" key="1">
    <citation type="journal article" date="2017" name="PLoS Biol.">
        <title>The sea cucumber genome provides insights into morphological evolution and visceral regeneration.</title>
        <authorList>
            <person name="Zhang X."/>
            <person name="Sun L."/>
            <person name="Yuan J."/>
            <person name="Sun Y."/>
            <person name="Gao Y."/>
            <person name="Zhang L."/>
            <person name="Li S."/>
            <person name="Dai H."/>
            <person name="Hamel J.F."/>
            <person name="Liu C."/>
            <person name="Yu Y."/>
            <person name="Liu S."/>
            <person name="Lin W."/>
            <person name="Guo K."/>
            <person name="Jin S."/>
            <person name="Xu P."/>
            <person name="Storey K.B."/>
            <person name="Huan P."/>
            <person name="Zhang T."/>
            <person name="Zhou Y."/>
            <person name="Zhang J."/>
            <person name="Lin C."/>
            <person name="Li X."/>
            <person name="Xing L."/>
            <person name="Huo D."/>
            <person name="Sun M."/>
            <person name="Wang L."/>
            <person name="Mercier A."/>
            <person name="Li F."/>
            <person name="Yang H."/>
            <person name="Xiang J."/>
        </authorList>
    </citation>
    <scope>NUCLEOTIDE SEQUENCE [LARGE SCALE GENOMIC DNA]</scope>
    <source>
        <strain evidence="1">Shaxun</strain>
        <tissue evidence="1">Muscle</tissue>
    </source>
</reference>
<name>A0A2G8L3Y0_STIJA</name>
<feature type="non-terminal residue" evidence="1">
    <location>
        <position position="78"/>
    </location>
</feature>
<gene>
    <name evidence="1" type="ORF">BSL78_08175</name>
</gene>
<keyword evidence="2" id="KW-1185">Reference proteome</keyword>
<comment type="caution">
    <text evidence="1">The sequence shown here is derived from an EMBL/GenBank/DDBJ whole genome shotgun (WGS) entry which is preliminary data.</text>
</comment>
<organism evidence="1 2">
    <name type="scientific">Stichopus japonicus</name>
    <name type="common">Sea cucumber</name>
    <dbReference type="NCBI Taxonomy" id="307972"/>
    <lineage>
        <taxon>Eukaryota</taxon>
        <taxon>Metazoa</taxon>
        <taxon>Echinodermata</taxon>
        <taxon>Eleutherozoa</taxon>
        <taxon>Echinozoa</taxon>
        <taxon>Holothuroidea</taxon>
        <taxon>Aspidochirotacea</taxon>
        <taxon>Aspidochirotida</taxon>
        <taxon>Stichopodidae</taxon>
        <taxon>Apostichopus</taxon>
    </lineage>
</organism>
<dbReference type="OrthoDB" id="8951206at2759"/>
<evidence type="ECO:0000313" key="1">
    <source>
        <dbReference type="EMBL" id="PIK54966.1"/>
    </source>
</evidence>
<accession>A0A2G8L3Y0</accession>
<dbReference type="Proteomes" id="UP000230750">
    <property type="component" value="Unassembled WGS sequence"/>
</dbReference>
<dbReference type="EMBL" id="MRZV01000229">
    <property type="protein sequence ID" value="PIK54966.1"/>
    <property type="molecule type" value="Genomic_DNA"/>
</dbReference>
<dbReference type="STRING" id="307972.A0A2G8L3Y0"/>
<sequence length="78" mass="9274">MGLLEVTEFSFLYQLRWLFEMRYTKYDIAENDSGQSICGHNQQIFTVTGYYKGNVVAIKKLERDRIDLTRQVLMEMKV</sequence>
<dbReference type="AlphaFoldDB" id="A0A2G8L3Y0"/>
<evidence type="ECO:0000313" key="2">
    <source>
        <dbReference type="Proteomes" id="UP000230750"/>
    </source>
</evidence>